<dbReference type="AlphaFoldDB" id="A0A2M9G3K5"/>
<feature type="signal peptide" evidence="1">
    <location>
        <begin position="1"/>
        <end position="28"/>
    </location>
</feature>
<evidence type="ECO:0000313" key="3">
    <source>
        <dbReference type="Proteomes" id="UP000229498"/>
    </source>
</evidence>
<feature type="chain" id="PRO_5014987094" evidence="1">
    <location>
        <begin position="29"/>
        <end position="176"/>
    </location>
</feature>
<dbReference type="Gene3D" id="2.60.40.1880">
    <property type="entry name" value="Invasion associated locus B (IalB) protein"/>
    <property type="match status" value="1"/>
</dbReference>
<name>A0A2M9G3K5_9PROT</name>
<gene>
    <name evidence="2" type="ORF">CVT23_07760</name>
</gene>
<dbReference type="RefSeq" id="WP_109795472.1">
    <property type="nucleotide sequence ID" value="NZ_PHIG01000029.1"/>
</dbReference>
<keyword evidence="1" id="KW-0732">Signal</keyword>
<organism evidence="2 3">
    <name type="scientific">Minwuia thermotolerans</name>
    <dbReference type="NCBI Taxonomy" id="2056226"/>
    <lineage>
        <taxon>Bacteria</taxon>
        <taxon>Pseudomonadati</taxon>
        <taxon>Pseudomonadota</taxon>
        <taxon>Alphaproteobacteria</taxon>
        <taxon>Minwuiales</taxon>
        <taxon>Minwuiaceae</taxon>
        <taxon>Minwuia</taxon>
    </lineage>
</organism>
<dbReference type="InterPro" id="IPR010642">
    <property type="entry name" value="Invasion_prot_B"/>
</dbReference>
<evidence type="ECO:0000256" key="1">
    <source>
        <dbReference type="SAM" id="SignalP"/>
    </source>
</evidence>
<dbReference type="Pfam" id="PF06776">
    <property type="entry name" value="IalB"/>
    <property type="match status" value="1"/>
</dbReference>
<reference evidence="2 3" key="1">
    <citation type="submission" date="2017-11" db="EMBL/GenBank/DDBJ databases">
        <title>Draft genome sequence of Rhizobiales bacterium SY3-13.</title>
        <authorList>
            <person name="Sun C."/>
        </authorList>
    </citation>
    <scope>NUCLEOTIDE SEQUENCE [LARGE SCALE GENOMIC DNA]</scope>
    <source>
        <strain evidence="2 3">SY3-13</strain>
    </source>
</reference>
<protein>
    <submittedName>
        <fullName evidence="2">Invasion-associated locus B family protein</fullName>
    </submittedName>
</protein>
<evidence type="ECO:0000313" key="2">
    <source>
        <dbReference type="EMBL" id="PJK30274.1"/>
    </source>
</evidence>
<keyword evidence="3" id="KW-1185">Reference proteome</keyword>
<proteinExistence type="predicted"/>
<sequence>MAIGSNAVRMGAMALAALVMLDAPKAGAQNQAPQPRSEVVGTHGDWEKRCIDLQAQGQRCALVQMGDNPTAQVRAVATLTRGGENGAETVARFEVPIGVHLPSGLRVHIDGQDFGGVPYQFCHPDRCAAIAILSGEQEAALKGGSTATITFFADPEVPIEVPISLMGVTAGLRSLE</sequence>
<comment type="caution">
    <text evidence="2">The sequence shown here is derived from an EMBL/GenBank/DDBJ whole genome shotgun (WGS) entry which is preliminary data.</text>
</comment>
<accession>A0A2M9G3K5</accession>
<dbReference type="InterPro" id="IPR038696">
    <property type="entry name" value="IalB_sf"/>
</dbReference>
<dbReference type="OrthoDB" id="7565159at2"/>
<dbReference type="EMBL" id="PHIG01000029">
    <property type="protein sequence ID" value="PJK30274.1"/>
    <property type="molecule type" value="Genomic_DNA"/>
</dbReference>
<dbReference type="Proteomes" id="UP000229498">
    <property type="component" value="Unassembled WGS sequence"/>
</dbReference>